<keyword evidence="1" id="KW-0175">Coiled coil</keyword>
<sequence length="174" mass="21018">MIVYLKVFTIYCFVGSFIMCGAYDETILSLSKMLGLPHGTENDIILHREKRQGGGGIIPFRPLFVYRQQQKEQQERWKQEEAKKKQKQQFLEYQQNLEAIKQSQRYQSRPVAQYNSYSYPTTQYSSYYNYPSSYYASYSYPSYYEQYQSYPVIRRRPTSNYYQGYYDGYEYTDF</sequence>
<proteinExistence type="predicted"/>
<evidence type="ECO:0000256" key="1">
    <source>
        <dbReference type="SAM" id="Coils"/>
    </source>
</evidence>
<evidence type="ECO:0000313" key="3">
    <source>
        <dbReference type="Proteomes" id="UP001151699"/>
    </source>
</evidence>
<comment type="caution">
    <text evidence="2">The sequence shown here is derived from an EMBL/GenBank/DDBJ whole genome shotgun (WGS) entry which is preliminary data.</text>
</comment>
<organism evidence="2 3">
    <name type="scientific">Pseudolycoriella hygida</name>
    <dbReference type="NCBI Taxonomy" id="35572"/>
    <lineage>
        <taxon>Eukaryota</taxon>
        <taxon>Metazoa</taxon>
        <taxon>Ecdysozoa</taxon>
        <taxon>Arthropoda</taxon>
        <taxon>Hexapoda</taxon>
        <taxon>Insecta</taxon>
        <taxon>Pterygota</taxon>
        <taxon>Neoptera</taxon>
        <taxon>Endopterygota</taxon>
        <taxon>Diptera</taxon>
        <taxon>Nematocera</taxon>
        <taxon>Sciaroidea</taxon>
        <taxon>Sciaridae</taxon>
        <taxon>Pseudolycoriella</taxon>
    </lineage>
</organism>
<gene>
    <name evidence="2" type="ORF">Bhyg_11252</name>
</gene>
<feature type="coiled-coil region" evidence="1">
    <location>
        <begin position="67"/>
        <end position="103"/>
    </location>
</feature>
<dbReference type="AlphaFoldDB" id="A0A9Q0MUZ2"/>
<name>A0A9Q0MUZ2_9DIPT</name>
<dbReference type="Proteomes" id="UP001151699">
    <property type="component" value="Chromosome X"/>
</dbReference>
<reference evidence="2" key="1">
    <citation type="submission" date="2022-07" db="EMBL/GenBank/DDBJ databases">
        <authorList>
            <person name="Trinca V."/>
            <person name="Uliana J.V.C."/>
            <person name="Torres T.T."/>
            <person name="Ward R.J."/>
            <person name="Monesi N."/>
        </authorList>
    </citation>
    <scope>NUCLEOTIDE SEQUENCE</scope>
    <source>
        <strain evidence="2">HSMRA1968</strain>
        <tissue evidence="2">Whole embryos</tissue>
    </source>
</reference>
<protein>
    <submittedName>
        <fullName evidence="2">Uncharacterized protein</fullName>
    </submittedName>
</protein>
<dbReference type="EMBL" id="WJQU01000003">
    <property type="protein sequence ID" value="KAJ6638516.1"/>
    <property type="molecule type" value="Genomic_DNA"/>
</dbReference>
<keyword evidence="3" id="KW-1185">Reference proteome</keyword>
<evidence type="ECO:0000313" key="2">
    <source>
        <dbReference type="EMBL" id="KAJ6638516.1"/>
    </source>
</evidence>
<accession>A0A9Q0MUZ2</accession>